<comment type="caution">
    <text evidence="2">The sequence shown here is derived from an EMBL/GenBank/DDBJ whole genome shotgun (WGS) entry which is preliminary data.</text>
</comment>
<dbReference type="Proteomes" id="UP000018721">
    <property type="component" value="Unassembled WGS sequence"/>
</dbReference>
<evidence type="ECO:0000313" key="3">
    <source>
        <dbReference type="Proteomes" id="UP000018721"/>
    </source>
</evidence>
<proteinExistence type="predicted"/>
<reference evidence="2 3" key="1">
    <citation type="submission" date="2013-11" db="EMBL/GenBank/DDBJ databases">
        <title>The Genome Sequence of Phytophthora parasitica P1569.</title>
        <authorList>
            <consortium name="The Broad Institute Genomics Platform"/>
            <person name="Russ C."/>
            <person name="Tyler B."/>
            <person name="Panabieres F."/>
            <person name="Shan W."/>
            <person name="Tripathy S."/>
            <person name="Grunwald N."/>
            <person name="Machado M."/>
            <person name="Johnson C.S."/>
            <person name="Arredondo F."/>
            <person name="Hong C."/>
            <person name="Coffey M."/>
            <person name="Young S.K."/>
            <person name="Zeng Q."/>
            <person name="Gargeya S."/>
            <person name="Fitzgerald M."/>
            <person name="Abouelleil A."/>
            <person name="Alvarado L."/>
            <person name="Chapman S.B."/>
            <person name="Gainer-Dewar J."/>
            <person name="Goldberg J."/>
            <person name="Griggs A."/>
            <person name="Gujja S."/>
            <person name="Hansen M."/>
            <person name="Howarth C."/>
            <person name="Imamovic A."/>
            <person name="Ireland A."/>
            <person name="Larimer J."/>
            <person name="McCowan C."/>
            <person name="Murphy C."/>
            <person name="Pearson M."/>
            <person name="Poon T.W."/>
            <person name="Priest M."/>
            <person name="Roberts A."/>
            <person name="Saif S."/>
            <person name="Shea T."/>
            <person name="Sykes S."/>
            <person name="Wortman J."/>
            <person name="Nusbaum C."/>
            <person name="Birren B."/>
        </authorList>
    </citation>
    <scope>NUCLEOTIDE SEQUENCE [LARGE SCALE GENOMIC DNA]</scope>
    <source>
        <strain evidence="2 3">P1569</strain>
    </source>
</reference>
<dbReference type="Gene3D" id="3.30.420.10">
    <property type="entry name" value="Ribonuclease H-like superfamily/Ribonuclease H"/>
    <property type="match status" value="1"/>
</dbReference>
<dbReference type="InterPro" id="IPR036397">
    <property type="entry name" value="RNaseH_sf"/>
</dbReference>
<protein>
    <recommendedName>
        <fullName evidence="1">Tc1-like transposase DDE domain-containing protein</fullName>
    </recommendedName>
</protein>
<accession>V9E6D0</accession>
<dbReference type="Pfam" id="PF13358">
    <property type="entry name" value="DDE_3"/>
    <property type="match status" value="1"/>
</dbReference>
<dbReference type="eggNOG" id="ENOG502REKE">
    <property type="taxonomic scope" value="Eukaryota"/>
</dbReference>
<sequence>MTCNNDINKTKRFKFAEALKDYQKDGGCIIYCDETNYYVARSTQLWVLYSIGWREGGGIRIRMAQNAAFIDEIYRTVKASPVFQSNFAGKKVVIVLDNAPAHRQTEERVEEHADLKLLRLGPYSPMCNPIEGCFSVLKARIKAYLALYREEICNRSNMADNDGTPLTIKERTMRFLEKAAEASIKCITPHVGDEYGVALSRCGECGGEDERHGLRYLDQ</sequence>
<dbReference type="InterPro" id="IPR038717">
    <property type="entry name" value="Tc1-like_DDE_dom"/>
</dbReference>
<name>V9E6D0_PHYNI</name>
<dbReference type="AlphaFoldDB" id="V9E6D0"/>
<dbReference type="HOGENOM" id="CLU_055211_2_0_1"/>
<dbReference type="GO" id="GO:0003676">
    <property type="term" value="F:nucleic acid binding"/>
    <property type="evidence" value="ECO:0007669"/>
    <property type="project" value="InterPro"/>
</dbReference>
<evidence type="ECO:0000259" key="1">
    <source>
        <dbReference type="Pfam" id="PF13358"/>
    </source>
</evidence>
<dbReference type="OrthoDB" id="106984at2759"/>
<organism evidence="2 3">
    <name type="scientific">Phytophthora nicotianae P1569</name>
    <dbReference type="NCBI Taxonomy" id="1317065"/>
    <lineage>
        <taxon>Eukaryota</taxon>
        <taxon>Sar</taxon>
        <taxon>Stramenopiles</taxon>
        <taxon>Oomycota</taxon>
        <taxon>Peronosporomycetes</taxon>
        <taxon>Peronosporales</taxon>
        <taxon>Peronosporaceae</taxon>
        <taxon>Phytophthora</taxon>
    </lineage>
</organism>
<evidence type="ECO:0000313" key="2">
    <source>
        <dbReference type="EMBL" id="ETI34629.1"/>
    </source>
</evidence>
<gene>
    <name evidence="2" type="ORF">F443_18918</name>
</gene>
<dbReference type="EMBL" id="ANIZ01003307">
    <property type="protein sequence ID" value="ETI34629.1"/>
    <property type="molecule type" value="Genomic_DNA"/>
</dbReference>
<keyword evidence="3" id="KW-1185">Reference proteome</keyword>
<feature type="domain" description="Tc1-like transposase DDE" evidence="1">
    <location>
        <begin position="63"/>
        <end position="143"/>
    </location>
</feature>